<proteinExistence type="predicted"/>
<evidence type="ECO:0000313" key="4">
    <source>
        <dbReference type="EMBL" id="CAI07130.1"/>
    </source>
</evidence>
<feature type="signal peptide" evidence="2">
    <location>
        <begin position="1"/>
        <end position="19"/>
    </location>
</feature>
<organism evidence="4 5">
    <name type="scientific">Aromatoleum aromaticum (strain DSM 19018 / LMG 30748 / EbN1)</name>
    <name type="common">Azoarcus sp. (strain EbN1)</name>
    <dbReference type="NCBI Taxonomy" id="76114"/>
    <lineage>
        <taxon>Bacteria</taxon>
        <taxon>Pseudomonadati</taxon>
        <taxon>Pseudomonadota</taxon>
        <taxon>Betaproteobacteria</taxon>
        <taxon>Rhodocyclales</taxon>
        <taxon>Rhodocyclaceae</taxon>
        <taxon>Aromatoleum</taxon>
    </lineage>
</organism>
<dbReference type="HOGENOM" id="CLU_1802083_0_0_4"/>
<protein>
    <recommendedName>
        <fullName evidence="3">DUF4124 domain-containing protein</fullName>
    </recommendedName>
</protein>
<evidence type="ECO:0000259" key="3">
    <source>
        <dbReference type="Pfam" id="PF13511"/>
    </source>
</evidence>
<dbReference type="KEGG" id="eba:ebD42"/>
<feature type="coiled-coil region" evidence="1">
    <location>
        <begin position="56"/>
        <end position="83"/>
    </location>
</feature>
<keyword evidence="1" id="KW-0175">Coiled coil</keyword>
<gene>
    <name evidence="4" type="ORF">ebD42</name>
</gene>
<name>Q5P6D1_AROAE</name>
<evidence type="ECO:0000256" key="1">
    <source>
        <dbReference type="SAM" id="Coils"/>
    </source>
</evidence>
<evidence type="ECO:0000256" key="2">
    <source>
        <dbReference type="SAM" id="SignalP"/>
    </source>
</evidence>
<dbReference type="RefSeq" id="WP_011236855.1">
    <property type="nucleotide sequence ID" value="NC_006513.1"/>
</dbReference>
<sequence>MKRIGLLAVLAASILPVQAQVYKCPEGGRVVFSDRPCHADAAPLDVKPASGDYNYLDDMQAQNRTLNKKIELMKIEGEREENRRAGMIESERRKKAESDRCKQIREDKADAEHLAKTFIYEENILREEEKARKLAEREFFDCQ</sequence>
<accession>Q5P6D1</accession>
<feature type="domain" description="DUF4124" evidence="3">
    <location>
        <begin position="10"/>
        <end position="42"/>
    </location>
</feature>
<keyword evidence="2" id="KW-0732">Signal</keyword>
<dbReference type="STRING" id="76114.ebD42"/>
<keyword evidence="5" id="KW-1185">Reference proteome</keyword>
<dbReference type="Pfam" id="PF13511">
    <property type="entry name" value="DUF4124"/>
    <property type="match status" value="1"/>
</dbReference>
<dbReference type="AlphaFoldDB" id="Q5P6D1"/>
<dbReference type="InterPro" id="IPR025392">
    <property type="entry name" value="DUF4124"/>
</dbReference>
<dbReference type="Proteomes" id="UP000006552">
    <property type="component" value="Chromosome"/>
</dbReference>
<evidence type="ECO:0000313" key="5">
    <source>
        <dbReference type="Proteomes" id="UP000006552"/>
    </source>
</evidence>
<dbReference type="EMBL" id="CR555306">
    <property type="protein sequence ID" value="CAI07130.1"/>
    <property type="molecule type" value="Genomic_DNA"/>
</dbReference>
<reference evidence="4 5" key="1">
    <citation type="journal article" date="2005" name="Arch. Microbiol.">
        <title>The genome sequence of an anaerobic aromatic-degrading denitrifying bacterium, strain EbN1.</title>
        <authorList>
            <person name="Rabus R."/>
            <person name="Kube M."/>
            <person name="Heider J."/>
            <person name="Beck A."/>
            <person name="Heitmann K."/>
            <person name="Widdel F."/>
            <person name="Reinhardt R."/>
        </authorList>
    </citation>
    <scope>NUCLEOTIDE SEQUENCE [LARGE SCALE GENOMIC DNA]</scope>
    <source>
        <strain evidence="4 5">EbN1</strain>
    </source>
</reference>
<feature type="chain" id="PRO_5004260941" description="DUF4124 domain-containing protein" evidence="2">
    <location>
        <begin position="20"/>
        <end position="143"/>
    </location>
</feature>